<dbReference type="InterPro" id="IPR001387">
    <property type="entry name" value="Cro/C1-type_HTH"/>
</dbReference>
<dbReference type="Pfam" id="PF15943">
    <property type="entry name" value="YdaS_toxin"/>
    <property type="match status" value="1"/>
</dbReference>
<accession>A0A1U9VFG7</accession>
<dbReference type="EMBL" id="CP019911">
    <property type="protein sequence ID" value="AQW29053.1"/>
    <property type="molecule type" value="Genomic_DNA"/>
</dbReference>
<organism evidence="2 3">
    <name type="scientific">blood disease bacterium A2-HR MARDI</name>
    <dbReference type="NCBI Taxonomy" id="1944648"/>
    <lineage>
        <taxon>Bacteria</taxon>
        <taxon>Pseudomonadati</taxon>
        <taxon>Pseudomonadota</taxon>
        <taxon>Betaproteobacteria</taxon>
        <taxon>Burkholderiales</taxon>
        <taxon>Burkholderiaceae</taxon>
        <taxon>Ralstonia</taxon>
        <taxon>Ralstonia solanacearum species complex</taxon>
    </lineage>
</organism>
<dbReference type="Proteomes" id="UP000189628">
    <property type="component" value="Chromosome"/>
</dbReference>
<sequence length="85" mass="9508">MNLADYLDRADVSQSSLAKQLGVSAGLIYQWRSGRRPISAKQCTAIERATAGVVTRQELRPDDWQEIWPELICANRVSVVPHRAS</sequence>
<dbReference type="PROSITE" id="PS50943">
    <property type="entry name" value="HTH_CROC1"/>
    <property type="match status" value="1"/>
</dbReference>
<name>A0A1U9VFG7_9RALS</name>
<dbReference type="InterPro" id="IPR010982">
    <property type="entry name" value="Lambda_DNA-bd_dom_sf"/>
</dbReference>
<protein>
    <recommendedName>
        <fullName evidence="1">HTH cro/C1-type domain-containing protein</fullName>
    </recommendedName>
</protein>
<dbReference type="GO" id="GO:0003677">
    <property type="term" value="F:DNA binding"/>
    <property type="evidence" value="ECO:0007669"/>
    <property type="project" value="InterPro"/>
</dbReference>
<feature type="domain" description="HTH cro/C1-type" evidence="1">
    <location>
        <begin position="3"/>
        <end position="59"/>
    </location>
</feature>
<dbReference type="Gene3D" id="1.10.260.40">
    <property type="entry name" value="lambda repressor-like DNA-binding domains"/>
    <property type="match status" value="1"/>
</dbReference>
<gene>
    <name evidence="2" type="ORF">B0B51_02805</name>
</gene>
<dbReference type="RefSeq" id="WP_078221809.1">
    <property type="nucleotide sequence ID" value="NZ_CP019911.1"/>
</dbReference>
<dbReference type="InterPro" id="IPR031856">
    <property type="entry name" value="YdaS_toxin-like"/>
</dbReference>
<dbReference type="CDD" id="cd00093">
    <property type="entry name" value="HTH_XRE"/>
    <property type="match status" value="1"/>
</dbReference>
<evidence type="ECO:0000313" key="2">
    <source>
        <dbReference type="EMBL" id="AQW29053.1"/>
    </source>
</evidence>
<proteinExistence type="predicted"/>
<evidence type="ECO:0000259" key="1">
    <source>
        <dbReference type="PROSITE" id="PS50943"/>
    </source>
</evidence>
<dbReference type="SUPFAM" id="SSF47413">
    <property type="entry name" value="lambda repressor-like DNA-binding domains"/>
    <property type="match status" value="1"/>
</dbReference>
<dbReference type="AlphaFoldDB" id="A0A1U9VFG7"/>
<reference evidence="2 3" key="1">
    <citation type="submission" date="2017-02" db="EMBL/GenBank/DDBJ databases">
        <title>Blood Disease Bacterium A2-HR MARDI.</title>
        <authorList>
            <person name="Badrun R."/>
            <person name="Abu Bakar N."/>
            <person name="Laboh R."/>
        </authorList>
    </citation>
    <scope>NUCLEOTIDE SEQUENCE [LARGE SCALE GENOMIC DNA]</scope>
    <source>
        <strain evidence="2 3">A2-HR MARDI</strain>
    </source>
</reference>
<evidence type="ECO:0000313" key="3">
    <source>
        <dbReference type="Proteomes" id="UP000189628"/>
    </source>
</evidence>